<evidence type="ECO:0000259" key="1">
    <source>
        <dbReference type="PROSITE" id="PS51819"/>
    </source>
</evidence>
<reference evidence="2 3" key="1">
    <citation type="submission" date="2019-05" db="EMBL/GenBank/DDBJ databases">
        <title>Draft Genome of Bradyrhizobium elkanii strain SEMIA 938, Used in Commercial Inoculants for Lupinus spp. in Brazil.</title>
        <authorList>
            <person name="Hungria M."/>
            <person name="Delamuta J.R.M."/>
            <person name="Ribeiro R.A."/>
            <person name="Nogueira M.A."/>
        </authorList>
    </citation>
    <scope>NUCLEOTIDE SEQUENCE [LARGE SCALE GENOMIC DNA]</scope>
    <source>
        <strain evidence="2 3">Semia 938</strain>
    </source>
</reference>
<name>A0A4U6SBB7_BRAEL</name>
<dbReference type="AlphaFoldDB" id="A0A4U6SBB7"/>
<dbReference type="InterPro" id="IPR037523">
    <property type="entry name" value="VOC_core"/>
</dbReference>
<dbReference type="Proteomes" id="UP000305095">
    <property type="component" value="Unassembled WGS sequence"/>
</dbReference>
<dbReference type="Gene3D" id="3.10.180.10">
    <property type="entry name" value="2,3-Dihydroxybiphenyl 1,2-Dioxygenase, domain 1"/>
    <property type="match status" value="2"/>
</dbReference>
<dbReference type="Pfam" id="PF00903">
    <property type="entry name" value="Glyoxalase"/>
    <property type="match status" value="1"/>
</dbReference>
<dbReference type="PROSITE" id="PS51819">
    <property type="entry name" value="VOC"/>
    <property type="match status" value="2"/>
</dbReference>
<dbReference type="CDD" id="cd07237">
    <property type="entry name" value="BphC1-RGP6_C_like"/>
    <property type="match status" value="1"/>
</dbReference>
<dbReference type="EMBL" id="SZZP01000005">
    <property type="protein sequence ID" value="TKV82046.1"/>
    <property type="molecule type" value="Genomic_DNA"/>
</dbReference>
<sequence>MAEAQMAILGLGYAGFGSDALDDWRQFGTGLVGLQAVERGNSLLAFRMDDRKQRIVIDRAQGEGTRFFGWEVADSAALDALAARLERAGVAVTAEPQALADSRRVRGLISFRDPAGNRLEAFHDAEIDDTPFRPGRSISGFRTGPLGLGHAVLTVEHIAPVMSFYVDVLGFGLSDYIEKPFRAYFFHVNARHHSLALIETGTNGMHHLMVELFSLDDVGQAYDVAQQEDRVNVTLGRHTNDLMTSFYARSPSAFMVECGWGGREIDPVNWTPFEMHDGPSLWGHERVWLSPEDRAVAREMRMRAAAEGKRAPVQVMEGNFKLMSGTCPWWDGVKAES</sequence>
<feature type="domain" description="VOC" evidence="1">
    <location>
        <begin position="10"/>
        <end position="124"/>
    </location>
</feature>
<dbReference type="CDD" id="cd07252">
    <property type="entry name" value="BphC1-RGP6_N_like"/>
    <property type="match status" value="1"/>
</dbReference>
<keyword evidence="2" id="KW-0560">Oxidoreductase</keyword>
<evidence type="ECO:0000313" key="3">
    <source>
        <dbReference type="Proteomes" id="UP000305095"/>
    </source>
</evidence>
<evidence type="ECO:0000313" key="2">
    <source>
        <dbReference type="EMBL" id="TKV82046.1"/>
    </source>
</evidence>
<keyword evidence="2" id="KW-0223">Dioxygenase</keyword>
<dbReference type="SUPFAM" id="SSF54593">
    <property type="entry name" value="Glyoxalase/Bleomycin resistance protein/Dihydroxybiphenyl dioxygenase"/>
    <property type="match status" value="1"/>
</dbReference>
<dbReference type="GO" id="GO:0051213">
    <property type="term" value="F:dioxygenase activity"/>
    <property type="evidence" value="ECO:0007669"/>
    <property type="project" value="UniProtKB-KW"/>
</dbReference>
<dbReference type="Pfam" id="PF22632">
    <property type="entry name" value="BphC_D1"/>
    <property type="match status" value="1"/>
</dbReference>
<gene>
    <name evidence="2" type="ORF">FDV58_10440</name>
</gene>
<dbReference type="InterPro" id="IPR029068">
    <property type="entry name" value="Glyas_Bleomycin-R_OHBP_Dase"/>
</dbReference>
<feature type="domain" description="VOC" evidence="1">
    <location>
        <begin position="147"/>
        <end position="261"/>
    </location>
</feature>
<dbReference type="InterPro" id="IPR004360">
    <property type="entry name" value="Glyas_Fos-R_dOase_dom"/>
</dbReference>
<comment type="caution">
    <text evidence="2">The sequence shown here is derived from an EMBL/GenBank/DDBJ whole genome shotgun (WGS) entry which is preliminary data.</text>
</comment>
<accession>A0A4U6SBB7</accession>
<proteinExistence type="predicted"/>
<protein>
    <submittedName>
        <fullName evidence="2">Biphenyl 2,3-dioxygenase</fullName>
    </submittedName>
</protein>
<organism evidence="2 3">
    <name type="scientific">Bradyrhizobium elkanii</name>
    <dbReference type="NCBI Taxonomy" id="29448"/>
    <lineage>
        <taxon>Bacteria</taxon>
        <taxon>Pseudomonadati</taxon>
        <taxon>Pseudomonadota</taxon>
        <taxon>Alphaproteobacteria</taxon>
        <taxon>Hyphomicrobiales</taxon>
        <taxon>Nitrobacteraceae</taxon>
        <taxon>Bradyrhizobium</taxon>
    </lineage>
</organism>